<feature type="region of interest" description="Disordered" evidence="1">
    <location>
        <begin position="1"/>
        <end position="22"/>
    </location>
</feature>
<keyword evidence="4" id="KW-1185">Reference proteome</keyword>
<dbReference type="Proteomes" id="UP000663832">
    <property type="component" value="Unassembled WGS sequence"/>
</dbReference>
<evidence type="ECO:0000313" key="4">
    <source>
        <dbReference type="Proteomes" id="UP000663832"/>
    </source>
</evidence>
<evidence type="ECO:0000313" key="5">
    <source>
        <dbReference type="Proteomes" id="UP000663877"/>
    </source>
</evidence>
<organism evidence="2 5">
    <name type="scientific">Adineta steineri</name>
    <dbReference type="NCBI Taxonomy" id="433720"/>
    <lineage>
        <taxon>Eukaryota</taxon>
        <taxon>Metazoa</taxon>
        <taxon>Spiralia</taxon>
        <taxon>Gnathifera</taxon>
        <taxon>Rotifera</taxon>
        <taxon>Eurotatoria</taxon>
        <taxon>Bdelloidea</taxon>
        <taxon>Adinetida</taxon>
        <taxon>Adinetidae</taxon>
        <taxon>Adineta</taxon>
    </lineage>
</organism>
<accession>A0A814YJH4</accession>
<name>A0A814YJH4_9BILA</name>
<dbReference type="EMBL" id="CAJNOI010000294">
    <property type="protein sequence ID" value="CAF1230372.1"/>
    <property type="molecule type" value="Genomic_DNA"/>
</dbReference>
<dbReference type="OrthoDB" id="9973383at2759"/>
<dbReference type="Proteomes" id="UP000663877">
    <property type="component" value="Unassembled WGS sequence"/>
</dbReference>
<sequence>MVTTEHRRFSSKSTHAPCPPTQHIFQSGIPINPSLSKSTKIKDLRQVNILNELYPFQDMKTHVQETIEIIPQPVSCERIFHSYIDDHTNLRSREYIKLDQGVYIRSDQTGHLYTNDNIDFDHRFKLDFYSTTLYIFPKQRHEKFISEIRYIPEHITIKYKTTLESLAATLSSHEHYYQNIQDFYHITKDIFYRI</sequence>
<evidence type="ECO:0000256" key="1">
    <source>
        <dbReference type="SAM" id="MobiDB-lite"/>
    </source>
</evidence>
<protein>
    <submittedName>
        <fullName evidence="2">Uncharacterized protein</fullName>
    </submittedName>
</protein>
<dbReference type="AlphaFoldDB" id="A0A814YJH4"/>
<proteinExistence type="predicted"/>
<reference evidence="2" key="1">
    <citation type="submission" date="2021-02" db="EMBL/GenBank/DDBJ databases">
        <authorList>
            <person name="Nowell W R."/>
        </authorList>
    </citation>
    <scope>NUCLEOTIDE SEQUENCE</scope>
</reference>
<comment type="caution">
    <text evidence="2">The sequence shown here is derived from an EMBL/GenBank/DDBJ whole genome shotgun (WGS) entry which is preliminary data.</text>
</comment>
<evidence type="ECO:0000313" key="3">
    <source>
        <dbReference type="EMBL" id="CAF1511684.1"/>
    </source>
</evidence>
<evidence type="ECO:0000313" key="2">
    <source>
        <dbReference type="EMBL" id="CAF1230372.1"/>
    </source>
</evidence>
<dbReference type="EMBL" id="CAJNOM010000585">
    <property type="protein sequence ID" value="CAF1511684.1"/>
    <property type="molecule type" value="Genomic_DNA"/>
</dbReference>
<gene>
    <name evidence="2" type="ORF">BJG266_LOCUS28483</name>
    <name evidence="3" type="ORF">QVE165_LOCUS44169</name>
</gene>